<evidence type="ECO:0000313" key="6">
    <source>
        <dbReference type="EMBL" id="TBO27695.1"/>
    </source>
</evidence>
<keyword evidence="3 5" id="KW-1133">Transmembrane helix</keyword>
<gene>
    <name evidence="6" type="ORF">EYS42_16445</name>
</gene>
<keyword evidence="4 5" id="KW-0472">Membrane</keyword>
<dbReference type="AlphaFoldDB" id="A0A4Q9GUM4"/>
<feature type="transmembrane region" description="Helical" evidence="5">
    <location>
        <begin position="188"/>
        <end position="209"/>
    </location>
</feature>
<keyword evidence="5" id="KW-1003">Cell membrane</keyword>
<dbReference type="RefSeq" id="WP_130969291.1">
    <property type="nucleotide sequence ID" value="NZ_SIXI01000009.1"/>
</dbReference>
<dbReference type="InterPro" id="IPR051598">
    <property type="entry name" value="TSUP/Inactive_protease-like"/>
</dbReference>
<comment type="caution">
    <text evidence="6">The sequence shown here is derived from an EMBL/GenBank/DDBJ whole genome shotgun (WGS) entry which is preliminary data.</text>
</comment>
<proteinExistence type="inferred from homology"/>
<dbReference type="PANTHER" id="PTHR43701">
    <property type="entry name" value="MEMBRANE TRANSPORTER PROTEIN MJ0441-RELATED"/>
    <property type="match status" value="1"/>
</dbReference>
<keyword evidence="2 5" id="KW-0812">Transmembrane</keyword>
<evidence type="ECO:0000256" key="5">
    <source>
        <dbReference type="RuleBase" id="RU363041"/>
    </source>
</evidence>
<dbReference type="GO" id="GO:0005886">
    <property type="term" value="C:plasma membrane"/>
    <property type="evidence" value="ECO:0007669"/>
    <property type="project" value="UniProtKB-SubCell"/>
</dbReference>
<evidence type="ECO:0000256" key="2">
    <source>
        <dbReference type="ARBA" id="ARBA00022692"/>
    </source>
</evidence>
<feature type="transmembrane region" description="Helical" evidence="5">
    <location>
        <begin position="97"/>
        <end position="114"/>
    </location>
</feature>
<comment type="similarity">
    <text evidence="5">Belongs to the 4-toluene sulfonate uptake permease (TSUP) (TC 2.A.102) family.</text>
</comment>
<protein>
    <recommendedName>
        <fullName evidence="5">Probable membrane transporter protein</fullName>
    </recommendedName>
</protein>
<comment type="subcellular location">
    <subcellularLocation>
        <location evidence="5">Cell membrane</location>
        <topology evidence="5">Multi-pass membrane protein</topology>
    </subcellularLocation>
    <subcellularLocation>
        <location evidence="1">Membrane</location>
        <topology evidence="1">Multi-pass membrane protein</topology>
    </subcellularLocation>
</comment>
<keyword evidence="7" id="KW-1185">Reference proteome</keyword>
<evidence type="ECO:0000256" key="3">
    <source>
        <dbReference type="ARBA" id="ARBA00022989"/>
    </source>
</evidence>
<dbReference type="OrthoDB" id="7031597at2"/>
<sequence length="268" mass="26781">MALTAALLGGVIGLVLAWTGAGGGLLAVPLLVLVLHLPLQQAAPLALLAVGAAAAVGAVMGLRQGIVRYKAAALIGGLGMLAAPVGVALAHRLNSQWLTLGFGLLMMGLALRALSQGGHDTSLDAAEPQPPCVADPQHGRLIWTSPCARALGLTGLLSGLLSGLVGVGGGFVIVPALRRHSDLSLPSIQATSLAVIAMVSSSAVVGAVAHGQVQPGLALWFAGAAVLALLAGRQVAHRLPTAWLQRAFQGVALLAGLMMVLKAGGWLA</sequence>
<feature type="transmembrane region" description="Helical" evidence="5">
    <location>
        <begin position="150"/>
        <end position="176"/>
    </location>
</feature>
<evidence type="ECO:0000256" key="4">
    <source>
        <dbReference type="ARBA" id="ARBA00023136"/>
    </source>
</evidence>
<organism evidence="6 7">
    <name type="scientific">Aquabacterium lacunae</name>
    <dbReference type="NCBI Taxonomy" id="2528630"/>
    <lineage>
        <taxon>Bacteria</taxon>
        <taxon>Pseudomonadati</taxon>
        <taxon>Pseudomonadota</taxon>
        <taxon>Betaproteobacteria</taxon>
        <taxon>Burkholderiales</taxon>
        <taxon>Aquabacterium</taxon>
    </lineage>
</organism>
<name>A0A4Q9GUM4_9BURK</name>
<dbReference type="InterPro" id="IPR002781">
    <property type="entry name" value="TM_pro_TauE-like"/>
</dbReference>
<reference evidence="6 7" key="1">
    <citation type="submission" date="2019-02" db="EMBL/GenBank/DDBJ databases">
        <title>Aquabacterium sp. strain KMB7.</title>
        <authorList>
            <person name="Chen W.-M."/>
        </authorList>
    </citation>
    <scope>NUCLEOTIDE SEQUENCE [LARGE SCALE GENOMIC DNA]</scope>
    <source>
        <strain evidence="6 7">KMB7</strain>
    </source>
</reference>
<evidence type="ECO:0000313" key="7">
    <source>
        <dbReference type="Proteomes" id="UP000292120"/>
    </source>
</evidence>
<dbReference type="Proteomes" id="UP000292120">
    <property type="component" value="Unassembled WGS sequence"/>
</dbReference>
<feature type="transmembrane region" description="Helical" evidence="5">
    <location>
        <begin position="41"/>
        <end position="59"/>
    </location>
</feature>
<dbReference type="PANTHER" id="PTHR43701:SF2">
    <property type="entry name" value="MEMBRANE TRANSPORTER PROTEIN YJNA-RELATED"/>
    <property type="match status" value="1"/>
</dbReference>
<feature type="transmembrane region" description="Helical" evidence="5">
    <location>
        <begin position="247"/>
        <end position="267"/>
    </location>
</feature>
<feature type="transmembrane region" description="Helical" evidence="5">
    <location>
        <begin position="216"/>
        <end position="235"/>
    </location>
</feature>
<feature type="transmembrane region" description="Helical" evidence="5">
    <location>
        <begin position="71"/>
        <end position="91"/>
    </location>
</feature>
<evidence type="ECO:0000256" key="1">
    <source>
        <dbReference type="ARBA" id="ARBA00004141"/>
    </source>
</evidence>
<accession>A0A4Q9GUM4</accession>
<dbReference type="EMBL" id="SIXI01000009">
    <property type="protein sequence ID" value="TBO27695.1"/>
    <property type="molecule type" value="Genomic_DNA"/>
</dbReference>
<dbReference type="Pfam" id="PF01925">
    <property type="entry name" value="TauE"/>
    <property type="match status" value="1"/>
</dbReference>